<evidence type="ECO:0000256" key="4">
    <source>
        <dbReference type="SAM" id="MobiDB-lite"/>
    </source>
</evidence>
<keyword evidence="1 3" id="KW-0547">Nucleotide-binding</keyword>
<dbReference type="InterPro" id="IPR045269">
    <property type="entry name" value="Atg1-like"/>
</dbReference>
<dbReference type="OrthoDB" id="9801841at2"/>
<protein>
    <submittedName>
        <fullName evidence="6">Serine/threonine-protein kinase PknB</fullName>
    </submittedName>
</protein>
<dbReference type="SMART" id="SM00220">
    <property type="entry name" value="S_TKc"/>
    <property type="match status" value="1"/>
</dbReference>
<evidence type="ECO:0000313" key="7">
    <source>
        <dbReference type="Proteomes" id="UP000214646"/>
    </source>
</evidence>
<gene>
    <name evidence="6" type="ORF">FRUB_04423</name>
</gene>
<evidence type="ECO:0000259" key="5">
    <source>
        <dbReference type="PROSITE" id="PS50011"/>
    </source>
</evidence>
<dbReference type="PROSITE" id="PS50011">
    <property type="entry name" value="PROTEIN_KINASE_DOM"/>
    <property type="match status" value="1"/>
</dbReference>
<dbReference type="PROSITE" id="PS00108">
    <property type="entry name" value="PROTEIN_KINASE_ST"/>
    <property type="match status" value="1"/>
</dbReference>
<keyword evidence="6" id="KW-0418">Kinase</keyword>
<dbReference type="AlphaFoldDB" id="A0A225E0X5"/>
<dbReference type="SUPFAM" id="SSF56112">
    <property type="entry name" value="Protein kinase-like (PK-like)"/>
    <property type="match status" value="1"/>
</dbReference>
<name>A0A225E0X5_9BACT</name>
<dbReference type="InterPro" id="IPR017441">
    <property type="entry name" value="Protein_kinase_ATP_BS"/>
</dbReference>
<evidence type="ECO:0000313" key="6">
    <source>
        <dbReference type="EMBL" id="OWK42345.1"/>
    </source>
</evidence>
<evidence type="ECO:0000256" key="2">
    <source>
        <dbReference type="ARBA" id="ARBA00022840"/>
    </source>
</evidence>
<keyword evidence="2 3" id="KW-0067">ATP-binding</keyword>
<dbReference type="InterPro" id="IPR011009">
    <property type="entry name" value="Kinase-like_dom_sf"/>
</dbReference>
<evidence type="ECO:0000256" key="1">
    <source>
        <dbReference type="ARBA" id="ARBA00022741"/>
    </source>
</evidence>
<accession>A0A225E0X5</accession>
<proteinExistence type="predicted"/>
<dbReference type="GO" id="GO:0005737">
    <property type="term" value="C:cytoplasm"/>
    <property type="evidence" value="ECO:0007669"/>
    <property type="project" value="TreeGrafter"/>
</dbReference>
<keyword evidence="6" id="KW-0808">Transferase</keyword>
<reference evidence="7" key="1">
    <citation type="submission" date="2017-06" db="EMBL/GenBank/DDBJ databases">
        <title>Genome analysis of Fimbriiglobus ruber SP5, the first member of the order Planctomycetales with confirmed chitinolytic capability.</title>
        <authorList>
            <person name="Ravin N.V."/>
            <person name="Rakitin A.L."/>
            <person name="Ivanova A.A."/>
            <person name="Beletsky A.V."/>
            <person name="Kulichevskaya I.S."/>
            <person name="Mardanov A.V."/>
            <person name="Dedysh S.N."/>
        </authorList>
    </citation>
    <scope>NUCLEOTIDE SEQUENCE [LARGE SCALE GENOMIC DNA]</scope>
    <source>
        <strain evidence="7">SP5</strain>
    </source>
</reference>
<feature type="domain" description="Protein kinase" evidence="5">
    <location>
        <begin position="32"/>
        <end position="303"/>
    </location>
</feature>
<feature type="region of interest" description="Disordered" evidence="4">
    <location>
        <begin position="445"/>
        <end position="476"/>
    </location>
</feature>
<dbReference type="PANTHER" id="PTHR24348:SF68">
    <property type="entry name" value="SERINE_THREONINE-PROTEIN KINASE ATG1C"/>
    <property type="match status" value="1"/>
</dbReference>
<dbReference type="InterPro" id="IPR000719">
    <property type="entry name" value="Prot_kinase_dom"/>
</dbReference>
<dbReference type="CDD" id="cd14014">
    <property type="entry name" value="STKc_PknB_like"/>
    <property type="match status" value="1"/>
</dbReference>
<evidence type="ECO:0000256" key="3">
    <source>
        <dbReference type="PROSITE-ProRule" id="PRU10141"/>
    </source>
</evidence>
<dbReference type="PANTHER" id="PTHR24348">
    <property type="entry name" value="SERINE/THREONINE-PROTEIN KINASE UNC-51-RELATED"/>
    <property type="match status" value="1"/>
</dbReference>
<dbReference type="Proteomes" id="UP000214646">
    <property type="component" value="Unassembled WGS sequence"/>
</dbReference>
<sequence>MSSRSAAIDLRKSGRRELPGREFLGKTFLGRYEVVSFLGEGSNAHVLLARPLARPDQFVVVKRIKDHIVNTPRFRQFFDNEVKSMARFSHPYALRMHDASLDDPLGPCLVLDYIPGITLDQLLAKHRRFPVERTARLILPLLHALQAAHAAGIVHRDLKPANLMVVNAGTAHESVRVLDFGFAGFSAKPHIQLAELTGHGPIFACGTPAYVSPEMIRGDAVDGRADLYAVGVMLYELLTGRLPFDVQSTEEMLAAHVRISPPRFGRIGVGDVPAAIEAIVHHALAKFPNERPQTAHEMADQFSRAFSVDVWAATAPVGYVPPTPREEEIVECTLADQPAKPGTPEDKFVLFDQFEALLPERLAALKLRAFIEEVGGVAVASEPGLIRVRLELPPGWKDPTPNQSKGSGLFNWLSAARGRGLPRARSRSKSTSKCKRVTRTRFRFTSHSAPSSGTSRTISPSGTAGATRCTRSCAGT</sequence>
<comment type="caution">
    <text evidence="6">The sequence shown here is derived from an EMBL/GenBank/DDBJ whole genome shotgun (WGS) entry which is preliminary data.</text>
</comment>
<dbReference type="PROSITE" id="PS00107">
    <property type="entry name" value="PROTEIN_KINASE_ATP"/>
    <property type="match status" value="1"/>
</dbReference>
<dbReference type="GO" id="GO:0004674">
    <property type="term" value="F:protein serine/threonine kinase activity"/>
    <property type="evidence" value="ECO:0007669"/>
    <property type="project" value="InterPro"/>
</dbReference>
<dbReference type="InterPro" id="IPR008271">
    <property type="entry name" value="Ser/Thr_kinase_AS"/>
</dbReference>
<keyword evidence="7" id="KW-1185">Reference proteome</keyword>
<organism evidence="6 7">
    <name type="scientific">Fimbriiglobus ruber</name>
    <dbReference type="NCBI Taxonomy" id="1908690"/>
    <lineage>
        <taxon>Bacteria</taxon>
        <taxon>Pseudomonadati</taxon>
        <taxon>Planctomycetota</taxon>
        <taxon>Planctomycetia</taxon>
        <taxon>Gemmatales</taxon>
        <taxon>Gemmataceae</taxon>
        <taxon>Fimbriiglobus</taxon>
    </lineage>
</organism>
<dbReference type="Gene3D" id="1.10.510.10">
    <property type="entry name" value="Transferase(Phosphotransferase) domain 1"/>
    <property type="match status" value="1"/>
</dbReference>
<feature type="binding site" evidence="3">
    <location>
        <position position="62"/>
    </location>
    <ligand>
        <name>ATP</name>
        <dbReference type="ChEBI" id="CHEBI:30616"/>
    </ligand>
</feature>
<dbReference type="GO" id="GO:0005524">
    <property type="term" value="F:ATP binding"/>
    <property type="evidence" value="ECO:0007669"/>
    <property type="project" value="UniProtKB-UniRule"/>
</dbReference>
<dbReference type="RefSeq" id="WP_161967509.1">
    <property type="nucleotide sequence ID" value="NZ_NIDE01000005.1"/>
</dbReference>
<dbReference type="EMBL" id="NIDE01000005">
    <property type="protein sequence ID" value="OWK42345.1"/>
    <property type="molecule type" value="Genomic_DNA"/>
</dbReference>
<dbReference type="Pfam" id="PF00069">
    <property type="entry name" value="Pkinase"/>
    <property type="match status" value="1"/>
</dbReference>